<reference evidence="7" key="1">
    <citation type="submission" date="2023-08" db="EMBL/GenBank/DDBJ databases">
        <authorList>
            <person name="Chen Y."/>
            <person name="Shah S."/>
            <person name="Dougan E. K."/>
            <person name="Thang M."/>
            <person name="Chan C."/>
        </authorList>
    </citation>
    <scope>NUCLEOTIDE SEQUENCE</scope>
</reference>
<comment type="caution">
    <text evidence="7">The sequence shown here is derived from an EMBL/GenBank/DDBJ whole genome shotgun (WGS) entry which is preliminary data.</text>
</comment>
<feature type="transmembrane region" description="Helical" evidence="5">
    <location>
        <begin position="104"/>
        <end position="122"/>
    </location>
</feature>
<feature type="transmembrane region" description="Helical" evidence="5">
    <location>
        <begin position="66"/>
        <end position="84"/>
    </location>
</feature>
<accession>A0AA36ITJ0</accession>
<evidence type="ECO:0000256" key="3">
    <source>
        <dbReference type="ARBA" id="ARBA00022989"/>
    </source>
</evidence>
<feature type="transmembrane region" description="Helical" evidence="5">
    <location>
        <begin position="134"/>
        <end position="156"/>
    </location>
</feature>
<organism evidence="7 8">
    <name type="scientific">Effrenium voratum</name>
    <dbReference type="NCBI Taxonomy" id="2562239"/>
    <lineage>
        <taxon>Eukaryota</taxon>
        <taxon>Sar</taxon>
        <taxon>Alveolata</taxon>
        <taxon>Dinophyceae</taxon>
        <taxon>Suessiales</taxon>
        <taxon>Symbiodiniaceae</taxon>
        <taxon>Effrenium</taxon>
    </lineage>
</organism>
<keyword evidence="2 5" id="KW-0812">Transmembrane</keyword>
<evidence type="ECO:0000256" key="4">
    <source>
        <dbReference type="ARBA" id="ARBA00023136"/>
    </source>
</evidence>
<proteinExistence type="predicted"/>
<feature type="transmembrane region" description="Helical" evidence="5">
    <location>
        <begin position="35"/>
        <end position="54"/>
    </location>
</feature>
<dbReference type="PANTHER" id="PTHR11132">
    <property type="entry name" value="SOLUTE CARRIER FAMILY 35"/>
    <property type="match status" value="1"/>
</dbReference>
<keyword evidence="4 5" id="KW-0472">Membrane</keyword>
<dbReference type="Pfam" id="PF03151">
    <property type="entry name" value="TPT"/>
    <property type="match status" value="1"/>
</dbReference>
<name>A0AA36ITJ0_9DINO</name>
<feature type="transmembrane region" description="Helical" evidence="5">
    <location>
        <begin position="322"/>
        <end position="341"/>
    </location>
</feature>
<keyword evidence="3 5" id="KW-1133">Transmembrane helix</keyword>
<dbReference type="AlphaFoldDB" id="A0AA36ITJ0"/>
<comment type="subcellular location">
    <subcellularLocation>
        <location evidence="1">Membrane</location>
        <topology evidence="1">Multi-pass membrane protein</topology>
    </subcellularLocation>
</comment>
<feature type="transmembrane region" description="Helical" evidence="5">
    <location>
        <begin position="192"/>
        <end position="213"/>
    </location>
</feature>
<feature type="transmembrane region" description="Helical" evidence="5">
    <location>
        <begin position="12"/>
        <end position="29"/>
    </location>
</feature>
<dbReference type="InterPro" id="IPR050186">
    <property type="entry name" value="TPT_transporter"/>
</dbReference>
<keyword evidence="8" id="KW-1185">Reference proteome</keyword>
<protein>
    <recommendedName>
        <fullName evidence="6">Sugar phosphate transporter domain-containing protein</fullName>
    </recommendedName>
</protein>
<dbReference type="InterPro" id="IPR004853">
    <property type="entry name" value="Sugar_P_trans_dom"/>
</dbReference>
<evidence type="ECO:0000256" key="5">
    <source>
        <dbReference type="SAM" id="Phobius"/>
    </source>
</evidence>
<feature type="domain" description="Sugar phosphate transporter" evidence="6">
    <location>
        <begin position="48"/>
        <end position="338"/>
    </location>
</feature>
<dbReference type="EMBL" id="CAUJNA010002635">
    <property type="protein sequence ID" value="CAJ1393708.1"/>
    <property type="molecule type" value="Genomic_DNA"/>
</dbReference>
<evidence type="ECO:0000313" key="8">
    <source>
        <dbReference type="Proteomes" id="UP001178507"/>
    </source>
</evidence>
<evidence type="ECO:0000313" key="7">
    <source>
        <dbReference type="EMBL" id="CAJ1393708.1"/>
    </source>
</evidence>
<sequence>MVAMESLVLPRWVALAISGAIFLGLAAAYRGQGVLGVWAVCSQVVAIIAVQLSTKMVLRDYPYPSGIASFHFFSVWFASTLLSWGNVSACPAPSPVKSVRSVSWYVRRILPIAVLQTLNVVLNTTSLVYIGAGFNALIGILCPVVTALVAACLGSAFSTRAWLGILLAICGDAVISVEGVHTITKAGEPLRVAVIGMVLGGGALIARAVRSVLMDCQMNEYAADKECPKLQPLELIALQSPAILVLGVLLTLCLEGVRPYEALFELDQGPGAMLVFSAACAVYLTYMGMILIKMLGAAAAQIAGKLNILVTVALSSAFLEEAMSPLFLLGAVGVLCGAGIFERAKAGAAPARGEKAEKPDDSV</sequence>
<feature type="transmembrane region" description="Helical" evidence="5">
    <location>
        <begin position="162"/>
        <end position="180"/>
    </location>
</feature>
<dbReference type="Proteomes" id="UP001178507">
    <property type="component" value="Unassembled WGS sequence"/>
</dbReference>
<feature type="transmembrane region" description="Helical" evidence="5">
    <location>
        <begin position="233"/>
        <end position="254"/>
    </location>
</feature>
<evidence type="ECO:0000256" key="1">
    <source>
        <dbReference type="ARBA" id="ARBA00004141"/>
    </source>
</evidence>
<evidence type="ECO:0000259" key="6">
    <source>
        <dbReference type="Pfam" id="PF03151"/>
    </source>
</evidence>
<evidence type="ECO:0000256" key="2">
    <source>
        <dbReference type="ARBA" id="ARBA00022692"/>
    </source>
</evidence>
<feature type="transmembrane region" description="Helical" evidence="5">
    <location>
        <begin position="274"/>
        <end position="302"/>
    </location>
</feature>
<dbReference type="GO" id="GO:0016020">
    <property type="term" value="C:membrane"/>
    <property type="evidence" value="ECO:0007669"/>
    <property type="project" value="UniProtKB-SubCell"/>
</dbReference>
<gene>
    <name evidence="7" type="ORF">EVOR1521_LOCUS18520</name>
</gene>